<protein>
    <submittedName>
        <fullName evidence="2">PadR family transcriptional regulator</fullName>
    </submittedName>
</protein>
<dbReference type="AlphaFoldDB" id="A0A7C1G9X8"/>
<comment type="caution">
    <text evidence="2">The sequence shown here is derived from an EMBL/GenBank/DDBJ whole genome shotgun (WGS) entry which is preliminary data.</text>
</comment>
<dbReference type="EMBL" id="DSAY01000057">
    <property type="protein sequence ID" value="HDP14747.1"/>
    <property type="molecule type" value="Genomic_DNA"/>
</dbReference>
<evidence type="ECO:0000313" key="2">
    <source>
        <dbReference type="EMBL" id="HDP14747.1"/>
    </source>
</evidence>
<gene>
    <name evidence="2" type="ORF">ENN26_03080</name>
</gene>
<name>A0A7C1G9X8_9CREN</name>
<organism evidence="2">
    <name type="scientific">Thermofilum adornatum</name>
    <dbReference type="NCBI Taxonomy" id="1365176"/>
    <lineage>
        <taxon>Archaea</taxon>
        <taxon>Thermoproteota</taxon>
        <taxon>Thermoprotei</taxon>
        <taxon>Thermofilales</taxon>
        <taxon>Thermofilaceae</taxon>
        <taxon>Thermofilum</taxon>
    </lineage>
</organism>
<dbReference type="PANTHER" id="PTHR43252:SF6">
    <property type="entry name" value="NEGATIVE TRANSCRIPTION REGULATOR PADR"/>
    <property type="match status" value="1"/>
</dbReference>
<accession>A0A7C1G9X8</accession>
<dbReference type="SUPFAM" id="SSF46785">
    <property type="entry name" value="Winged helix' DNA-binding domain"/>
    <property type="match status" value="1"/>
</dbReference>
<dbReference type="InterPro" id="IPR036388">
    <property type="entry name" value="WH-like_DNA-bd_sf"/>
</dbReference>
<dbReference type="InterPro" id="IPR036390">
    <property type="entry name" value="WH_DNA-bd_sf"/>
</dbReference>
<dbReference type="Gene3D" id="1.10.10.10">
    <property type="entry name" value="Winged helix-like DNA-binding domain superfamily/Winged helix DNA-binding domain"/>
    <property type="match status" value="1"/>
</dbReference>
<dbReference type="PANTHER" id="PTHR43252">
    <property type="entry name" value="TRANSCRIPTIONAL REGULATOR YQJI"/>
    <property type="match status" value="1"/>
</dbReference>
<feature type="domain" description="Transcription regulator PadR N-terminal" evidence="1">
    <location>
        <begin position="26"/>
        <end position="92"/>
    </location>
</feature>
<dbReference type="Pfam" id="PF03551">
    <property type="entry name" value="PadR"/>
    <property type="match status" value="1"/>
</dbReference>
<dbReference type="InterPro" id="IPR005149">
    <property type="entry name" value="Tscrpt_reg_PadR_N"/>
</dbReference>
<sequence length="114" mass="13182">MSVSRSVKPLERLKRKTGVENLWLYVLAELSRGEDYPYSLIKRIREDFGVTAGKVIFYVVTQKLEEEGLIRSHYIERRKYFAITEQGREVLRQGISYLKALSEKLSSISGLPSL</sequence>
<evidence type="ECO:0000259" key="1">
    <source>
        <dbReference type="Pfam" id="PF03551"/>
    </source>
</evidence>
<reference evidence="2" key="1">
    <citation type="journal article" date="2020" name="mSystems">
        <title>Genome- and Community-Level Interaction Insights into Carbon Utilization and Element Cycling Functions of Hydrothermarchaeota in Hydrothermal Sediment.</title>
        <authorList>
            <person name="Zhou Z."/>
            <person name="Liu Y."/>
            <person name="Xu W."/>
            <person name="Pan J."/>
            <person name="Luo Z.H."/>
            <person name="Li M."/>
        </authorList>
    </citation>
    <scope>NUCLEOTIDE SEQUENCE [LARGE SCALE GENOMIC DNA]</scope>
    <source>
        <strain evidence="2">SpSt-116</strain>
    </source>
</reference>
<proteinExistence type="predicted"/>